<keyword evidence="2" id="KW-1185">Reference proteome</keyword>
<dbReference type="AlphaFoldDB" id="A0A8K0R822"/>
<protein>
    <submittedName>
        <fullName evidence="1">Uncharacterized protein</fullName>
    </submittedName>
</protein>
<name>A0A8K0R822_9PLEO</name>
<evidence type="ECO:0000313" key="2">
    <source>
        <dbReference type="Proteomes" id="UP000813461"/>
    </source>
</evidence>
<accession>A0A8K0R822</accession>
<evidence type="ECO:0000313" key="1">
    <source>
        <dbReference type="EMBL" id="KAH7088206.1"/>
    </source>
</evidence>
<comment type="caution">
    <text evidence="1">The sequence shown here is derived from an EMBL/GenBank/DDBJ whole genome shotgun (WGS) entry which is preliminary data.</text>
</comment>
<gene>
    <name evidence="1" type="ORF">FB567DRAFT_333398</name>
</gene>
<reference evidence="1" key="1">
    <citation type="journal article" date="2021" name="Nat. Commun.">
        <title>Genetic determinants of endophytism in the Arabidopsis root mycobiome.</title>
        <authorList>
            <person name="Mesny F."/>
            <person name="Miyauchi S."/>
            <person name="Thiergart T."/>
            <person name="Pickel B."/>
            <person name="Atanasova L."/>
            <person name="Karlsson M."/>
            <person name="Huettel B."/>
            <person name="Barry K.W."/>
            <person name="Haridas S."/>
            <person name="Chen C."/>
            <person name="Bauer D."/>
            <person name="Andreopoulos W."/>
            <person name="Pangilinan J."/>
            <person name="LaButti K."/>
            <person name="Riley R."/>
            <person name="Lipzen A."/>
            <person name="Clum A."/>
            <person name="Drula E."/>
            <person name="Henrissat B."/>
            <person name="Kohler A."/>
            <person name="Grigoriev I.V."/>
            <person name="Martin F.M."/>
            <person name="Hacquard S."/>
        </authorList>
    </citation>
    <scope>NUCLEOTIDE SEQUENCE</scope>
    <source>
        <strain evidence="1">MPI-SDFR-AT-0120</strain>
    </source>
</reference>
<sequence>MGYTKKSGKAPGLKRADSFEYWKDKMTPYGARTHNGREQQHSEPDRCFFVPVNSQNNSSNMPVITFKLAQREERPTKLGVEWETSRKAKEEELGFLDLPREVRDLIYQEIAGELKREGVKWKATTPAQRTDEVVKSLPNKKGPNTYGQAPVVRPDVFADCAIMRTCHQLHSEFASTLYSSPLQLHCSSGQLYCSNTIPISPLYAGLVRSMFFVYGTLDDASNNKSWRDKLQMATSISKLFPQATCLRLAWFISEAPKDPVNLVAGDPEAWDKTVQEAEKTIKTVTKISKTVSNVALIMPHNLEVLQVRSAPDDMINWPYRYNRVKSLASPLTEAVQNLRAKPPQRKGVQTKKTAMAC</sequence>
<dbReference type="Proteomes" id="UP000813461">
    <property type="component" value="Unassembled WGS sequence"/>
</dbReference>
<proteinExistence type="predicted"/>
<dbReference type="OrthoDB" id="5272396at2759"/>
<dbReference type="EMBL" id="JAGMVJ010000008">
    <property type="protein sequence ID" value="KAH7088206.1"/>
    <property type="molecule type" value="Genomic_DNA"/>
</dbReference>
<organism evidence="1 2">
    <name type="scientific">Paraphoma chrysanthemicola</name>
    <dbReference type="NCBI Taxonomy" id="798071"/>
    <lineage>
        <taxon>Eukaryota</taxon>
        <taxon>Fungi</taxon>
        <taxon>Dikarya</taxon>
        <taxon>Ascomycota</taxon>
        <taxon>Pezizomycotina</taxon>
        <taxon>Dothideomycetes</taxon>
        <taxon>Pleosporomycetidae</taxon>
        <taxon>Pleosporales</taxon>
        <taxon>Pleosporineae</taxon>
        <taxon>Phaeosphaeriaceae</taxon>
        <taxon>Paraphoma</taxon>
    </lineage>
</organism>